<evidence type="ECO:0000259" key="3">
    <source>
        <dbReference type="PROSITE" id="PS50887"/>
    </source>
</evidence>
<comment type="catalytic activity">
    <reaction evidence="2">
        <text>2 GTP = 3',3'-c-di-GMP + 2 diphosphate</text>
        <dbReference type="Rhea" id="RHEA:24898"/>
        <dbReference type="ChEBI" id="CHEBI:33019"/>
        <dbReference type="ChEBI" id="CHEBI:37565"/>
        <dbReference type="ChEBI" id="CHEBI:58805"/>
        <dbReference type="EC" id="2.7.7.65"/>
    </reaction>
</comment>
<dbReference type="PANTHER" id="PTHR45138">
    <property type="entry name" value="REGULATORY COMPONENTS OF SENSORY TRANSDUCTION SYSTEM"/>
    <property type="match status" value="1"/>
</dbReference>
<dbReference type="SMART" id="SM00267">
    <property type="entry name" value="GGDEF"/>
    <property type="match status" value="1"/>
</dbReference>
<dbReference type="CDD" id="cd01949">
    <property type="entry name" value="GGDEF"/>
    <property type="match status" value="1"/>
</dbReference>
<dbReference type="EC" id="2.7.7.65" evidence="1"/>
<dbReference type="InterPro" id="IPR050469">
    <property type="entry name" value="Diguanylate_Cyclase"/>
</dbReference>
<dbReference type="EMBL" id="CP113517">
    <property type="protein sequence ID" value="WAR44671.1"/>
    <property type="molecule type" value="Genomic_DNA"/>
</dbReference>
<feature type="domain" description="GGDEF" evidence="3">
    <location>
        <begin position="191"/>
        <end position="320"/>
    </location>
</feature>
<dbReference type="InterPro" id="IPR029787">
    <property type="entry name" value="Nucleotide_cyclase"/>
</dbReference>
<evidence type="ECO:0000313" key="5">
    <source>
        <dbReference type="Proteomes" id="UP001162780"/>
    </source>
</evidence>
<dbReference type="InterPro" id="IPR000160">
    <property type="entry name" value="GGDEF_dom"/>
</dbReference>
<dbReference type="PANTHER" id="PTHR45138:SF9">
    <property type="entry name" value="DIGUANYLATE CYCLASE DGCM-RELATED"/>
    <property type="match status" value="1"/>
</dbReference>
<dbReference type="SUPFAM" id="SSF55073">
    <property type="entry name" value="Nucleotide cyclase"/>
    <property type="match status" value="1"/>
</dbReference>
<dbReference type="Proteomes" id="UP001162780">
    <property type="component" value="Chromosome"/>
</dbReference>
<protein>
    <recommendedName>
        <fullName evidence="1">diguanylate cyclase</fullName>
        <ecNumber evidence="1">2.7.7.65</ecNumber>
    </recommendedName>
</protein>
<dbReference type="InterPro" id="IPR043128">
    <property type="entry name" value="Rev_trsase/Diguanyl_cyclase"/>
</dbReference>
<accession>A0ABY7GJ39</accession>
<dbReference type="Gene3D" id="3.30.70.270">
    <property type="match status" value="1"/>
</dbReference>
<dbReference type="RefSeq" id="WP_269021997.1">
    <property type="nucleotide sequence ID" value="NZ_CP113517.1"/>
</dbReference>
<organism evidence="4 5">
    <name type="scientific">Methylomonas rapida</name>
    <dbReference type="NCBI Taxonomy" id="2963939"/>
    <lineage>
        <taxon>Bacteria</taxon>
        <taxon>Pseudomonadati</taxon>
        <taxon>Pseudomonadota</taxon>
        <taxon>Gammaproteobacteria</taxon>
        <taxon>Methylococcales</taxon>
        <taxon>Methylococcaceae</taxon>
        <taxon>Methylomonas</taxon>
    </lineage>
</organism>
<dbReference type="PROSITE" id="PS50887">
    <property type="entry name" value="GGDEF"/>
    <property type="match status" value="1"/>
</dbReference>
<evidence type="ECO:0000256" key="1">
    <source>
        <dbReference type="ARBA" id="ARBA00012528"/>
    </source>
</evidence>
<reference evidence="4" key="1">
    <citation type="submission" date="2022-11" db="EMBL/GenBank/DDBJ databases">
        <title>Methylomonas rapida sp. nov., Carotenoid-Producing Obligate Methanotrophs with High Growth Characteristics and Biotechnological Potential.</title>
        <authorList>
            <person name="Tikhonova E.N."/>
            <person name="Suleimanov R.Z."/>
            <person name="Miroshnikov K."/>
            <person name="Oshkin I.Y."/>
            <person name="Belova S.E."/>
            <person name="Danilova O.V."/>
            <person name="Ashikhmin A."/>
            <person name="Konopkin A."/>
            <person name="But S.Y."/>
            <person name="Khmelenina V.N."/>
            <person name="Kuznetsov N."/>
            <person name="Pimenov N.V."/>
            <person name="Dedysh S.N."/>
        </authorList>
    </citation>
    <scope>NUCLEOTIDE SEQUENCE</scope>
    <source>
        <strain evidence="4">MP1</strain>
    </source>
</reference>
<dbReference type="NCBIfam" id="TIGR00254">
    <property type="entry name" value="GGDEF"/>
    <property type="match status" value="1"/>
</dbReference>
<name>A0ABY7GJ39_9GAMM</name>
<evidence type="ECO:0000256" key="2">
    <source>
        <dbReference type="ARBA" id="ARBA00034247"/>
    </source>
</evidence>
<gene>
    <name evidence="4" type="ORF">NM686_020385</name>
</gene>
<evidence type="ECO:0000313" key="4">
    <source>
        <dbReference type="EMBL" id="WAR44671.1"/>
    </source>
</evidence>
<sequence length="336" mass="38527">MNPKFSRQQIFAWADQLTQQPDYQALTHYFLDLLHQLPGIGQATAFEVYGGRNRKTCETCSVCEQMVRRFPIDLAEDGLENHEDLLTEFNSGQDLVESDPDSNGRISRVVAVIRKVAGPNRALLIKGSLDKDTLELIGDLIKLYQNLVGLHDSKERDTLTKLPNRQSFDKRLMQICEYYQRQPVVDPKISKSSWFALLDIDHFKQINDNFGHLYGDEVLLIFSQLMEKHFRYNDFLFRFGGEEFVVILNLSDQDNAEAVFERFRKLIADYAFPTVGRVTVSIGVTHIDTAIMPSILLDRADKALYHAKANGRNQVVVYEKTTQLMLENPSSEPDLF</sequence>
<proteinExistence type="predicted"/>
<dbReference type="Pfam" id="PF00990">
    <property type="entry name" value="GGDEF"/>
    <property type="match status" value="1"/>
</dbReference>
<keyword evidence="5" id="KW-1185">Reference proteome</keyword>